<dbReference type="Proteomes" id="UP001214603">
    <property type="component" value="Chromosome 3"/>
</dbReference>
<organism evidence="2 3">
    <name type="scientific">Malassezia obtusa</name>
    <dbReference type="NCBI Taxonomy" id="76774"/>
    <lineage>
        <taxon>Eukaryota</taxon>
        <taxon>Fungi</taxon>
        <taxon>Dikarya</taxon>
        <taxon>Basidiomycota</taxon>
        <taxon>Ustilaginomycotina</taxon>
        <taxon>Malasseziomycetes</taxon>
        <taxon>Malasseziales</taxon>
        <taxon>Malasseziaceae</taxon>
        <taxon>Malassezia</taxon>
    </lineage>
</organism>
<feature type="compositionally biased region" description="Pro residues" evidence="1">
    <location>
        <begin position="15"/>
        <end position="24"/>
    </location>
</feature>
<evidence type="ECO:0000256" key="1">
    <source>
        <dbReference type="SAM" id="MobiDB-lite"/>
    </source>
</evidence>
<sequence length="91" mass="10178">MFRPLRAVHQKARPRVPPSPPPRPTFSDQRWTSRTMLALSTSVGAVMFYLGAIHGFKQGEAHVRAQLAHPPAPTPPRQQQPFAIDSDIQRS</sequence>
<proteinExistence type="predicted"/>
<dbReference type="EMBL" id="CP119936">
    <property type="protein sequence ID" value="WFD03243.1"/>
    <property type="molecule type" value="Genomic_DNA"/>
</dbReference>
<evidence type="ECO:0000313" key="3">
    <source>
        <dbReference type="Proteomes" id="UP001214603"/>
    </source>
</evidence>
<dbReference type="AlphaFoldDB" id="A0AAF0ITE2"/>
<feature type="compositionally biased region" description="Basic residues" evidence="1">
    <location>
        <begin position="1"/>
        <end position="14"/>
    </location>
</feature>
<feature type="region of interest" description="Disordered" evidence="1">
    <location>
        <begin position="67"/>
        <end position="91"/>
    </location>
</feature>
<accession>A0AAF0ITE2</accession>
<keyword evidence="3" id="KW-1185">Reference proteome</keyword>
<gene>
    <name evidence="2" type="ORF">MOBT1_001932</name>
</gene>
<reference evidence="2" key="1">
    <citation type="submission" date="2023-03" db="EMBL/GenBank/DDBJ databases">
        <title>Mating type loci evolution in Malassezia.</title>
        <authorList>
            <person name="Coelho M.A."/>
        </authorList>
    </citation>
    <scope>NUCLEOTIDE SEQUENCE</scope>
    <source>
        <strain evidence="2">CBS 7876</strain>
    </source>
</reference>
<protein>
    <submittedName>
        <fullName evidence="2">Uncharacterized protein</fullName>
    </submittedName>
</protein>
<evidence type="ECO:0000313" key="2">
    <source>
        <dbReference type="EMBL" id="WFD03243.1"/>
    </source>
</evidence>
<name>A0AAF0ITE2_9BASI</name>
<feature type="region of interest" description="Disordered" evidence="1">
    <location>
        <begin position="1"/>
        <end position="28"/>
    </location>
</feature>